<protein>
    <submittedName>
        <fullName evidence="2">Uncharacterized protein</fullName>
    </submittedName>
</protein>
<name>A0A915EIC8_9BILA</name>
<keyword evidence="1" id="KW-1185">Reference proteome</keyword>
<accession>A0A915EIC8</accession>
<dbReference type="Proteomes" id="UP000887574">
    <property type="component" value="Unplaced"/>
</dbReference>
<evidence type="ECO:0000313" key="1">
    <source>
        <dbReference type="Proteomes" id="UP000887574"/>
    </source>
</evidence>
<dbReference type="WBParaSite" id="jg6209">
    <property type="protein sequence ID" value="jg6209"/>
    <property type="gene ID" value="jg6209"/>
</dbReference>
<sequence length="170" mass="19149">MATTTTNQCMGVNWLGLRSLDKTSKKWVCDKRSRKKLSDQNCRMLIIAVGGTWPLIKNIDNWMSSKRALVGVGGRHCNTLTRDSQKNGGQHVRLLNEVTEVCYYYIFPLPHHPIPADASEAGKGRRKWLPTTIDSLCLLVLSGLSVNKRRRLATVSAKFESLLEKLKLKV</sequence>
<dbReference type="AlphaFoldDB" id="A0A915EIC8"/>
<evidence type="ECO:0000313" key="2">
    <source>
        <dbReference type="WBParaSite" id="jg6209"/>
    </source>
</evidence>
<organism evidence="1 2">
    <name type="scientific">Ditylenchus dipsaci</name>
    <dbReference type="NCBI Taxonomy" id="166011"/>
    <lineage>
        <taxon>Eukaryota</taxon>
        <taxon>Metazoa</taxon>
        <taxon>Ecdysozoa</taxon>
        <taxon>Nematoda</taxon>
        <taxon>Chromadorea</taxon>
        <taxon>Rhabditida</taxon>
        <taxon>Tylenchina</taxon>
        <taxon>Tylenchomorpha</taxon>
        <taxon>Sphaerularioidea</taxon>
        <taxon>Anguinidae</taxon>
        <taxon>Anguininae</taxon>
        <taxon>Ditylenchus</taxon>
    </lineage>
</organism>
<proteinExistence type="predicted"/>
<reference evidence="2" key="1">
    <citation type="submission" date="2022-11" db="UniProtKB">
        <authorList>
            <consortium name="WormBaseParasite"/>
        </authorList>
    </citation>
    <scope>IDENTIFICATION</scope>
</reference>